<gene>
    <name evidence="1" type="ORF">GCM10017567_21350</name>
</gene>
<reference evidence="2" key="1">
    <citation type="journal article" date="2019" name="Int. J. Syst. Evol. Microbiol.">
        <title>The Global Catalogue of Microorganisms (GCM) 10K type strain sequencing project: providing services to taxonomists for standard genome sequencing and annotation.</title>
        <authorList>
            <consortium name="The Broad Institute Genomics Platform"/>
            <consortium name="The Broad Institute Genome Sequencing Center for Infectious Disease"/>
            <person name="Wu L."/>
            <person name="Ma J."/>
        </authorList>
    </citation>
    <scope>NUCLEOTIDE SEQUENCE [LARGE SCALE GENOMIC DNA]</scope>
    <source>
        <strain evidence="2">CGMCC 4.7680</strain>
    </source>
</reference>
<protein>
    <recommendedName>
        <fullName evidence="3">Methyltransferase domain-containing protein</fullName>
    </recommendedName>
</protein>
<accession>A0ABQ3K649</accession>
<evidence type="ECO:0000313" key="1">
    <source>
        <dbReference type="EMBL" id="GHG05036.1"/>
    </source>
</evidence>
<dbReference type="Proteomes" id="UP000649955">
    <property type="component" value="Unassembled WGS sequence"/>
</dbReference>
<comment type="caution">
    <text evidence="1">The sequence shown here is derived from an EMBL/GenBank/DDBJ whole genome shotgun (WGS) entry which is preliminary data.</text>
</comment>
<name>A0ABQ3K649_9PSEU</name>
<dbReference type="SUPFAM" id="SSF53335">
    <property type="entry name" value="S-adenosyl-L-methionine-dependent methyltransferases"/>
    <property type="match status" value="1"/>
</dbReference>
<keyword evidence="2" id="KW-1185">Reference proteome</keyword>
<evidence type="ECO:0000313" key="2">
    <source>
        <dbReference type="Proteomes" id="UP000649955"/>
    </source>
</evidence>
<sequence length="378" mass="41094">MSADRVATALARLDEHRELHLPLRKSDLLGRLAMRFLWKRQVKWQIEANLAVRDALDAVHQLLRDHQDQLAGTRDLVSTQQLAHEVDQLRRHDQTMTAGLNQRLYSGLGRLESELGELRLRQAETEETGHDTDQRLKALEAQAAASASATADVRLRHAQLDLALDRVRAGAAVEDVAADVADRESFLELAVSELLDGPADRVREARRSHLPLITAAQDAGATGPVFDVAAGRGEWLEVLRAAGLPYAAASDNALVRRHCAKLGFDVTAQNALAALAGQPARSLGAVTAFRFAERLAPDTLARFTDLAAAALQPGGVLLVETPGPDAAADFRLDPFARKPLDPVYLRFLADSAGFAEVEVRVSEAAHGLDERLCLVARR</sequence>
<dbReference type="InterPro" id="IPR029063">
    <property type="entry name" value="SAM-dependent_MTases_sf"/>
</dbReference>
<proteinExistence type="predicted"/>
<dbReference type="Gene3D" id="3.40.50.150">
    <property type="entry name" value="Vaccinia Virus protein VP39"/>
    <property type="match status" value="1"/>
</dbReference>
<evidence type="ECO:0008006" key="3">
    <source>
        <dbReference type="Google" id="ProtNLM"/>
    </source>
</evidence>
<organism evidence="1 2">
    <name type="scientific">Amycolatopsis bullii</name>
    <dbReference type="NCBI Taxonomy" id="941987"/>
    <lineage>
        <taxon>Bacteria</taxon>
        <taxon>Bacillati</taxon>
        <taxon>Actinomycetota</taxon>
        <taxon>Actinomycetes</taxon>
        <taxon>Pseudonocardiales</taxon>
        <taxon>Pseudonocardiaceae</taxon>
        <taxon>Amycolatopsis</taxon>
    </lineage>
</organism>
<dbReference type="EMBL" id="BNAW01000006">
    <property type="protein sequence ID" value="GHG05036.1"/>
    <property type="molecule type" value="Genomic_DNA"/>
</dbReference>
<dbReference type="RefSeq" id="WP_191308792.1">
    <property type="nucleotide sequence ID" value="NZ_BNAW01000006.1"/>
</dbReference>